<dbReference type="InterPro" id="IPR040361">
    <property type="entry name" value="TPD1"/>
</dbReference>
<keyword evidence="1" id="KW-0732">Signal</keyword>
<dbReference type="PANTHER" id="PTHR33184:SF77">
    <property type="entry name" value="TPD1 PROTEIN HOMOLOG 1-LIKE"/>
    <property type="match status" value="1"/>
</dbReference>
<accession>A0A2K1IXW6</accession>
<dbReference type="AlphaFoldDB" id="A0A2K1IXW6"/>
<organism evidence="2">
    <name type="scientific">Physcomitrium patens</name>
    <name type="common">Spreading-leaved earth moss</name>
    <name type="synonym">Physcomitrella patens</name>
    <dbReference type="NCBI Taxonomy" id="3218"/>
    <lineage>
        <taxon>Eukaryota</taxon>
        <taxon>Viridiplantae</taxon>
        <taxon>Streptophyta</taxon>
        <taxon>Embryophyta</taxon>
        <taxon>Bryophyta</taxon>
        <taxon>Bryophytina</taxon>
        <taxon>Bryopsida</taxon>
        <taxon>Funariidae</taxon>
        <taxon>Funariales</taxon>
        <taxon>Funariaceae</taxon>
        <taxon>Physcomitrium</taxon>
    </lineage>
</organism>
<dbReference type="EnsemblPlants" id="Pp3c19_9830V3.1">
    <property type="protein sequence ID" value="Pp3c19_9830V3.1"/>
    <property type="gene ID" value="Pp3c19_9830"/>
</dbReference>
<dbReference type="PANTHER" id="PTHR33184">
    <property type="entry name" value="PROTEIN TAPETUM DETERMINANT 1-LIKE-RELATED"/>
    <property type="match status" value="1"/>
</dbReference>
<keyword evidence="4" id="KW-1185">Reference proteome</keyword>
<evidence type="ECO:0000256" key="1">
    <source>
        <dbReference type="ARBA" id="ARBA00022729"/>
    </source>
</evidence>
<evidence type="ECO:0000313" key="4">
    <source>
        <dbReference type="Proteomes" id="UP000006727"/>
    </source>
</evidence>
<protein>
    <submittedName>
        <fullName evidence="2 3">Uncharacterized protein</fullName>
    </submittedName>
</protein>
<dbReference type="Gramene" id="Pp3c19_9830V3.1">
    <property type="protein sequence ID" value="Pp3c19_9830V3.1"/>
    <property type="gene ID" value="Pp3c19_9830"/>
</dbReference>
<dbReference type="GO" id="GO:0001709">
    <property type="term" value="P:cell fate determination"/>
    <property type="evidence" value="ECO:0000318"/>
    <property type="project" value="GO_Central"/>
</dbReference>
<dbReference type="Proteomes" id="UP000006727">
    <property type="component" value="Chromosome 19"/>
</dbReference>
<dbReference type="FunCoup" id="A0A2K1IXW6">
    <property type="interactions" value="455"/>
</dbReference>
<gene>
    <name evidence="2" type="ORF">PHYPA_023940</name>
</gene>
<dbReference type="PaxDb" id="3218-PP1S174_99V6.1"/>
<reference evidence="2 4" key="2">
    <citation type="journal article" date="2018" name="Plant J.">
        <title>The Physcomitrella patens chromosome-scale assembly reveals moss genome structure and evolution.</title>
        <authorList>
            <person name="Lang D."/>
            <person name="Ullrich K.K."/>
            <person name="Murat F."/>
            <person name="Fuchs J."/>
            <person name="Jenkins J."/>
            <person name="Haas F.B."/>
            <person name="Piednoel M."/>
            <person name="Gundlach H."/>
            <person name="Van Bel M."/>
            <person name="Meyberg R."/>
            <person name="Vives C."/>
            <person name="Morata J."/>
            <person name="Symeonidi A."/>
            <person name="Hiss M."/>
            <person name="Muchero W."/>
            <person name="Kamisugi Y."/>
            <person name="Saleh O."/>
            <person name="Blanc G."/>
            <person name="Decker E.L."/>
            <person name="van Gessel N."/>
            <person name="Grimwood J."/>
            <person name="Hayes R.D."/>
            <person name="Graham S.W."/>
            <person name="Gunter L.E."/>
            <person name="McDaniel S.F."/>
            <person name="Hoernstein S.N.W."/>
            <person name="Larsson A."/>
            <person name="Li F.W."/>
            <person name="Perroud P.F."/>
            <person name="Phillips J."/>
            <person name="Ranjan P."/>
            <person name="Rokshar D.S."/>
            <person name="Rothfels C.J."/>
            <person name="Schneider L."/>
            <person name="Shu S."/>
            <person name="Stevenson D.W."/>
            <person name="Thummler F."/>
            <person name="Tillich M."/>
            <person name="Villarreal Aguilar J.C."/>
            <person name="Widiez T."/>
            <person name="Wong G.K."/>
            <person name="Wymore A."/>
            <person name="Zhang Y."/>
            <person name="Zimmer A.D."/>
            <person name="Quatrano R.S."/>
            <person name="Mayer K.F.X."/>
            <person name="Goodstein D."/>
            <person name="Casacuberta J.M."/>
            <person name="Vandepoele K."/>
            <person name="Reski R."/>
            <person name="Cuming A.C."/>
            <person name="Tuskan G.A."/>
            <person name="Maumus F."/>
            <person name="Salse J."/>
            <person name="Schmutz J."/>
            <person name="Rensing S.A."/>
        </authorList>
    </citation>
    <scope>NUCLEOTIDE SEQUENCE [LARGE SCALE GENOMIC DNA]</scope>
    <source>
        <strain evidence="3 4">cv. Gransden 2004</strain>
    </source>
</reference>
<proteinExistence type="predicted"/>
<evidence type="ECO:0000313" key="2">
    <source>
        <dbReference type="EMBL" id="PNR34123.1"/>
    </source>
</evidence>
<name>A0A2K1IXW6_PHYPA</name>
<reference evidence="3" key="3">
    <citation type="submission" date="2020-12" db="UniProtKB">
        <authorList>
            <consortium name="EnsemblPlants"/>
        </authorList>
    </citation>
    <scope>IDENTIFICATION</scope>
</reference>
<dbReference type="EMBL" id="ABEU02000019">
    <property type="protein sequence ID" value="PNR34123.1"/>
    <property type="molecule type" value="Genomic_DNA"/>
</dbReference>
<dbReference type="InParanoid" id="A0A2K1IXW6"/>
<sequence>MQPILVLDLHSPTPRGDVPSADMSAMILVIRVPFQPRKLLPFSLSFFLFFALPFFTCADPSSGLRSVKEVVDVNWNGPRPLSDSSPFTDTTPGANRRSVNYRNRRLLDGGNKMRPGEWESNQSETATGRWIYVWNIGLIAEMCTKFDISIFQGPGSPLPNGIPTFSVQIFNLCTVGCPISNVHVACGWFASAKLVNPKVFRRVKYNDCLVNDGNPIPYGDSITFQYANSFAYQLKVETAVTWLERRSKSPADMLSPDQRVERARYASRRILASNMCTSKDISIFQGRDTSSGIPQYVVQISNTCLSDCAPSDIHVFCGWFASALLVNPNTFRRIGYNDCLVNGGKSLRHGDIVRFEYANSFMYSLRFKSAKFC</sequence>
<reference evidence="2 4" key="1">
    <citation type="journal article" date="2008" name="Science">
        <title>The Physcomitrella genome reveals evolutionary insights into the conquest of land by plants.</title>
        <authorList>
            <person name="Rensing S."/>
            <person name="Lang D."/>
            <person name="Zimmer A."/>
            <person name="Terry A."/>
            <person name="Salamov A."/>
            <person name="Shapiro H."/>
            <person name="Nishiyama T."/>
            <person name="Perroud P.-F."/>
            <person name="Lindquist E."/>
            <person name="Kamisugi Y."/>
            <person name="Tanahashi T."/>
            <person name="Sakakibara K."/>
            <person name="Fujita T."/>
            <person name="Oishi K."/>
            <person name="Shin-I T."/>
            <person name="Kuroki Y."/>
            <person name="Toyoda A."/>
            <person name="Suzuki Y."/>
            <person name="Hashimoto A."/>
            <person name="Yamaguchi K."/>
            <person name="Sugano A."/>
            <person name="Kohara Y."/>
            <person name="Fujiyama A."/>
            <person name="Anterola A."/>
            <person name="Aoki S."/>
            <person name="Ashton N."/>
            <person name="Barbazuk W.B."/>
            <person name="Barker E."/>
            <person name="Bennetzen J."/>
            <person name="Bezanilla M."/>
            <person name="Blankenship R."/>
            <person name="Cho S.H."/>
            <person name="Dutcher S."/>
            <person name="Estelle M."/>
            <person name="Fawcett J.A."/>
            <person name="Gundlach H."/>
            <person name="Hanada K."/>
            <person name="Heyl A."/>
            <person name="Hicks K.A."/>
            <person name="Hugh J."/>
            <person name="Lohr M."/>
            <person name="Mayer K."/>
            <person name="Melkozernov A."/>
            <person name="Murata T."/>
            <person name="Nelson D."/>
            <person name="Pils B."/>
            <person name="Prigge M."/>
            <person name="Reiss B."/>
            <person name="Renner T."/>
            <person name="Rombauts S."/>
            <person name="Rushton P."/>
            <person name="Sanderfoot A."/>
            <person name="Schween G."/>
            <person name="Shiu S.-H."/>
            <person name="Stueber K."/>
            <person name="Theodoulou F.L."/>
            <person name="Tu H."/>
            <person name="Van de Peer Y."/>
            <person name="Verrier P.J."/>
            <person name="Waters E."/>
            <person name="Wood A."/>
            <person name="Yang L."/>
            <person name="Cove D."/>
            <person name="Cuming A."/>
            <person name="Hasebe M."/>
            <person name="Lucas S."/>
            <person name="Mishler D.B."/>
            <person name="Reski R."/>
            <person name="Grigoriev I."/>
            <person name="Quatrano R.S."/>
            <person name="Boore J.L."/>
        </authorList>
    </citation>
    <scope>NUCLEOTIDE SEQUENCE [LARGE SCALE GENOMIC DNA]</scope>
    <source>
        <strain evidence="3 4">cv. Gransden 2004</strain>
    </source>
</reference>
<dbReference type="Pfam" id="PF24068">
    <property type="entry name" value="TPD1_C"/>
    <property type="match status" value="2"/>
</dbReference>
<evidence type="ECO:0000313" key="3">
    <source>
        <dbReference type="EnsemblPlants" id="Pp3c19_9830V3.1"/>
    </source>
</evidence>